<dbReference type="PANTHER" id="PTHR11851:SF224">
    <property type="entry name" value="PROCESSING PROTEASE"/>
    <property type="match status" value="1"/>
</dbReference>
<evidence type="ECO:0000259" key="3">
    <source>
        <dbReference type="Pfam" id="PF05193"/>
    </source>
</evidence>
<dbReference type="InterPro" id="IPR007863">
    <property type="entry name" value="Peptidase_M16_C"/>
</dbReference>
<dbReference type="HOGENOM" id="CLU_009902_6_2_5"/>
<organism evidence="4 5">
    <name type="scientific">Neorickettsia helminthoeca str. Oregon</name>
    <dbReference type="NCBI Taxonomy" id="1286528"/>
    <lineage>
        <taxon>Bacteria</taxon>
        <taxon>Pseudomonadati</taxon>
        <taxon>Pseudomonadota</taxon>
        <taxon>Alphaproteobacteria</taxon>
        <taxon>Rickettsiales</taxon>
        <taxon>Anaplasmataceae</taxon>
        <taxon>Neorickettsia</taxon>
    </lineage>
</organism>
<evidence type="ECO:0000256" key="1">
    <source>
        <dbReference type="SAM" id="SignalP"/>
    </source>
</evidence>
<dbReference type="InterPro" id="IPR011249">
    <property type="entry name" value="Metalloenz_LuxS/M16"/>
</dbReference>
<keyword evidence="5" id="KW-1185">Reference proteome</keyword>
<dbReference type="PANTHER" id="PTHR11851">
    <property type="entry name" value="METALLOPROTEASE"/>
    <property type="match status" value="1"/>
</dbReference>
<keyword evidence="1" id="KW-0732">Signal</keyword>
<proteinExistence type="predicted"/>
<dbReference type="InterPro" id="IPR050361">
    <property type="entry name" value="MPP/UQCRC_Complex"/>
</dbReference>
<feature type="chain" id="PRO_5004956468" evidence="1">
    <location>
        <begin position="20"/>
        <end position="449"/>
    </location>
</feature>
<evidence type="ECO:0000313" key="5">
    <source>
        <dbReference type="Proteomes" id="UP000023755"/>
    </source>
</evidence>
<dbReference type="KEGG" id="nhm:NHE_0868"/>
<feature type="signal peptide" evidence="1">
    <location>
        <begin position="1"/>
        <end position="19"/>
    </location>
</feature>
<evidence type="ECO:0000313" key="4">
    <source>
        <dbReference type="EMBL" id="AHX11787.1"/>
    </source>
</evidence>
<dbReference type="InterPro" id="IPR011765">
    <property type="entry name" value="Pept_M16_N"/>
</dbReference>
<reference evidence="4 5" key="1">
    <citation type="submission" date="2014-03" db="EMBL/GenBank/DDBJ databases">
        <title>Sequencing and Comparison of Genomes and Transcriptome Profiles of Human Ehrlichiosis Agents.</title>
        <authorList>
            <person name="Lin M."/>
            <person name="Daugherty S.C."/>
            <person name="Nagaraj S."/>
            <person name="Cheng Z."/>
            <person name="Xiong Q."/>
            <person name="Lin F.-Y."/>
            <person name="Sengamalay N."/>
            <person name="Ott S."/>
            <person name="Godinez A."/>
            <person name="Tallon L.J."/>
            <person name="Sadzewicz L."/>
            <person name="Fraser C.M."/>
            <person name="Dunning Hotopp J.C."/>
            <person name="Rikihisa Y."/>
        </authorList>
    </citation>
    <scope>NUCLEOTIDE SEQUENCE [LARGE SCALE GENOMIC DNA]</scope>
    <source>
        <strain evidence="4 5">Oregon</strain>
    </source>
</reference>
<dbReference type="Proteomes" id="UP000023755">
    <property type="component" value="Chromosome"/>
</dbReference>
<dbReference type="EMBL" id="CP007481">
    <property type="protein sequence ID" value="AHX11787.1"/>
    <property type="molecule type" value="Genomic_DNA"/>
</dbReference>
<dbReference type="STRING" id="1286528.NHE_0868"/>
<dbReference type="SUPFAM" id="SSF63411">
    <property type="entry name" value="LuxS/MPP-like metallohydrolase"/>
    <property type="match status" value="2"/>
</dbReference>
<name>X5GXK2_9RICK</name>
<dbReference type="RefSeq" id="WP_038560178.1">
    <property type="nucleotide sequence ID" value="NZ_CP007481.1"/>
</dbReference>
<dbReference type="Gene3D" id="3.30.830.10">
    <property type="entry name" value="Metalloenzyme, LuxS/M16 peptidase-like"/>
    <property type="match status" value="2"/>
</dbReference>
<dbReference type="Pfam" id="PF00675">
    <property type="entry name" value="Peptidase_M16"/>
    <property type="match status" value="1"/>
</dbReference>
<dbReference type="Pfam" id="PF05193">
    <property type="entry name" value="Peptidase_M16_C"/>
    <property type="match status" value="1"/>
</dbReference>
<sequence>MLRNLILFIAFLVTTGCHAAEGTAFLKIDEIDSKYGIKAWFVSKHEIPLVFYSFTFKGTGYAYDSKEKLGISNLAVAVLKEGASDISSKDFMKTLGKLGGKISYDLESNSLTVTVSAPKENIRQAVELFCQSVSKPRLDEETLSKVKSMQIAQLKREEDNLSSVARMEFLKVAFPNSGYSNNPYGKESTINAITAEDIRKHVVNTFNRISMRVAVLGNTSSDEVKAVLDNYLIEFPLTVMEVRNLEQPEFSNKVNCVSIEKNVPQNIILFGQKGLSRTDENFYNLVVLNHILGGSGLESILMREIREKKGYTYGVYTKLYNMGVDLLLGIASTSGANAPEVANSILMLLKNLKQSGLDLATVEDAKTQLLDSFILGMDTSAHVLALLVGMQKADLGIDCIGKYMAGIQNVKGDSLNLFIKTFLDPKSMLFVNVGALASPVTGVKVCPLK</sequence>
<protein>
    <submittedName>
        <fullName evidence="4">Peptidase M16 inactive domain protein</fullName>
    </submittedName>
</protein>
<dbReference type="GO" id="GO:0046872">
    <property type="term" value="F:metal ion binding"/>
    <property type="evidence" value="ECO:0007669"/>
    <property type="project" value="InterPro"/>
</dbReference>
<accession>X5GXK2</accession>
<dbReference type="AlphaFoldDB" id="X5GXK2"/>
<feature type="domain" description="Peptidase M16 C-terminal" evidence="3">
    <location>
        <begin position="193"/>
        <end position="369"/>
    </location>
</feature>
<evidence type="ECO:0000259" key="2">
    <source>
        <dbReference type="Pfam" id="PF00675"/>
    </source>
</evidence>
<dbReference type="PROSITE" id="PS51257">
    <property type="entry name" value="PROKAR_LIPOPROTEIN"/>
    <property type="match status" value="1"/>
</dbReference>
<feature type="domain" description="Peptidase M16 N-terminal" evidence="2">
    <location>
        <begin position="59"/>
        <end position="176"/>
    </location>
</feature>
<gene>
    <name evidence="4" type="ORF">NHE_0868</name>
</gene>
<dbReference type="OrthoDB" id="9811314at2"/>